<dbReference type="Proteomes" id="UP000268908">
    <property type="component" value="Unassembled WGS sequence"/>
</dbReference>
<dbReference type="Gene3D" id="3.20.20.70">
    <property type="entry name" value="Aldolase class I"/>
    <property type="match status" value="1"/>
</dbReference>
<evidence type="ECO:0000259" key="8">
    <source>
        <dbReference type="PROSITE" id="PS51918"/>
    </source>
</evidence>
<organism evidence="9 10">
    <name type="scientific">Sulfurisoma sediminicola</name>
    <dbReference type="NCBI Taxonomy" id="1381557"/>
    <lineage>
        <taxon>Bacteria</taxon>
        <taxon>Pseudomonadati</taxon>
        <taxon>Pseudomonadota</taxon>
        <taxon>Betaproteobacteria</taxon>
        <taxon>Nitrosomonadales</taxon>
        <taxon>Sterolibacteriaceae</taxon>
        <taxon>Sulfurisoma</taxon>
    </lineage>
</organism>
<accession>A0A497XF73</accession>
<dbReference type="PIRSF" id="PIRSF004869">
    <property type="entry name" value="PflX_prd"/>
    <property type="match status" value="1"/>
</dbReference>
<keyword evidence="1" id="KW-0004">4Fe-4S</keyword>
<keyword evidence="6 7" id="KW-0411">Iron-sulfur</keyword>
<comment type="cofactor">
    <cofactor evidence="7">
        <name>[4Fe-4S] cluster</name>
        <dbReference type="ChEBI" id="CHEBI:49883"/>
    </cofactor>
    <text evidence="7">Binds 1 [4Fe-4S] cluster. The cluster is coordinated with 3 cysteines and an exchangeable S-adenosyl-L-methionine.</text>
</comment>
<evidence type="ECO:0000256" key="4">
    <source>
        <dbReference type="ARBA" id="ARBA00022723"/>
    </source>
</evidence>
<feature type="binding site" evidence="7">
    <location>
        <position position="95"/>
    </location>
    <ligand>
        <name>[4Fe-4S] cluster</name>
        <dbReference type="ChEBI" id="CHEBI:49883"/>
        <note>4Fe-4S-S-AdoMet</note>
    </ligand>
</feature>
<gene>
    <name evidence="9" type="ORF">DFR35_1445</name>
</gene>
<proteinExistence type="predicted"/>
<keyword evidence="5 7" id="KW-0408">Iron</keyword>
<keyword evidence="9" id="KW-0456">Lyase</keyword>
<dbReference type="OrthoDB" id="9778883at2"/>
<dbReference type="EMBL" id="RCCI01000005">
    <property type="protein sequence ID" value="RLJ64797.1"/>
    <property type="molecule type" value="Genomic_DNA"/>
</dbReference>
<name>A0A497XF73_9PROT</name>
<dbReference type="SFLD" id="SFLDG01101">
    <property type="entry name" value="Uncharacterised_Radical_SAM_Su"/>
    <property type="match status" value="1"/>
</dbReference>
<evidence type="ECO:0000313" key="10">
    <source>
        <dbReference type="Proteomes" id="UP000268908"/>
    </source>
</evidence>
<dbReference type="GO" id="GO:0016829">
    <property type="term" value="F:lyase activity"/>
    <property type="evidence" value="ECO:0007669"/>
    <property type="project" value="UniProtKB-KW"/>
</dbReference>
<reference evidence="9 10" key="1">
    <citation type="submission" date="2018-10" db="EMBL/GenBank/DDBJ databases">
        <title>Genomic Encyclopedia of Type Strains, Phase IV (KMG-IV): sequencing the most valuable type-strain genomes for metagenomic binning, comparative biology and taxonomic classification.</title>
        <authorList>
            <person name="Goeker M."/>
        </authorList>
    </citation>
    <scope>NUCLEOTIDE SEQUENCE [LARGE SCALE GENOMIC DNA]</scope>
    <source>
        <strain evidence="9 10">DSM 26916</strain>
    </source>
</reference>
<dbReference type="InterPro" id="IPR016431">
    <property type="entry name" value="Pyrv-formate_lyase-activ_prd"/>
</dbReference>
<keyword evidence="2" id="KW-0313">Glucose metabolism</keyword>
<keyword evidence="10" id="KW-1185">Reference proteome</keyword>
<protein>
    <submittedName>
        <fullName evidence="9">Pyruvate formate lyase activating enzyme</fullName>
    </submittedName>
</protein>
<feature type="domain" description="Radical SAM core" evidence="8">
    <location>
        <begin position="76"/>
        <end position="291"/>
    </location>
</feature>
<dbReference type="AlphaFoldDB" id="A0A497XF73"/>
<keyword evidence="9" id="KW-0670">Pyruvate</keyword>
<dbReference type="PANTHER" id="PTHR30352">
    <property type="entry name" value="PYRUVATE FORMATE-LYASE-ACTIVATING ENZYME"/>
    <property type="match status" value="1"/>
</dbReference>
<keyword evidence="4 7" id="KW-0479">Metal-binding</keyword>
<dbReference type="InterPro" id="IPR027596">
    <property type="entry name" value="AmmeMemoSam_rS"/>
</dbReference>
<dbReference type="Pfam" id="PF04055">
    <property type="entry name" value="Radical_SAM"/>
    <property type="match status" value="1"/>
</dbReference>
<evidence type="ECO:0000256" key="6">
    <source>
        <dbReference type="ARBA" id="ARBA00023014"/>
    </source>
</evidence>
<evidence type="ECO:0000256" key="5">
    <source>
        <dbReference type="ARBA" id="ARBA00023004"/>
    </source>
</evidence>
<evidence type="ECO:0000256" key="3">
    <source>
        <dbReference type="ARBA" id="ARBA00022691"/>
    </source>
</evidence>
<feature type="binding site" evidence="7">
    <location>
        <position position="98"/>
    </location>
    <ligand>
        <name>[4Fe-4S] cluster</name>
        <dbReference type="ChEBI" id="CHEBI:49883"/>
        <note>4Fe-4S-S-AdoMet</note>
    </ligand>
</feature>
<feature type="binding site" evidence="7">
    <location>
        <position position="91"/>
    </location>
    <ligand>
        <name>[4Fe-4S] cluster</name>
        <dbReference type="ChEBI" id="CHEBI:49883"/>
        <note>4Fe-4S-S-AdoMet</note>
    </ligand>
</feature>
<evidence type="ECO:0000256" key="2">
    <source>
        <dbReference type="ARBA" id="ARBA00022526"/>
    </source>
</evidence>
<dbReference type="PANTHER" id="PTHR30352:SF5">
    <property type="entry name" value="PYRUVATE FORMATE-LYASE 1-ACTIVATING ENZYME"/>
    <property type="match status" value="1"/>
</dbReference>
<sequence length="364" mass="39924">MERAGEELTGTPARWWHTLDDGRIQCDLCPRDCKLHEGQRGACFVRAMQDGKMILTTYGRSSGFCIDPIEKKPLNHFYPGSSVLSFGTAGCNLACKFCQNWDISKSREMDTLMDEASPAAIARAAQRYGSQSVAFTYNDPVIFAEYAMDTADACHAAGLKTVAVTAGYMHAAPAREFYAKMDAANVDLKAFTDNFYVKLCGGHLQPVLDTLAYIVHETQCWLEITTLLIPGHNDSDDELKQLAAWCMKELGPDVPLHFSAFHPDYKLLDAPATPPATLAQARKIALDAGLRYVFTGNVHDRTGDATYCPGCGKAVIERDWYEILGYALDDSGHCKHCGTAIAGRFGHFAKPFGARRIPVALHAA</sequence>
<dbReference type="SUPFAM" id="SSF102114">
    <property type="entry name" value="Radical SAM enzymes"/>
    <property type="match status" value="1"/>
</dbReference>
<evidence type="ECO:0000313" key="9">
    <source>
        <dbReference type="EMBL" id="RLJ64797.1"/>
    </source>
</evidence>
<dbReference type="NCBIfam" id="TIGR04337">
    <property type="entry name" value="AmmeMemoSam_rS"/>
    <property type="match status" value="1"/>
</dbReference>
<evidence type="ECO:0000256" key="1">
    <source>
        <dbReference type="ARBA" id="ARBA00022485"/>
    </source>
</evidence>
<dbReference type="GO" id="GO:0046872">
    <property type="term" value="F:metal ion binding"/>
    <property type="evidence" value="ECO:0007669"/>
    <property type="project" value="UniProtKB-KW"/>
</dbReference>
<comment type="caution">
    <text evidence="9">The sequence shown here is derived from an EMBL/GenBank/DDBJ whole genome shotgun (WGS) entry which is preliminary data.</text>
</comment>
<dbReference type="InterPro" id="IPR034457">
    <property type="entry name" value="Organic_radical-activating"/>
</dbReference>
<dbReference type="InterPro" id="IPR058240">
    <property type="entry name" value="rSAM_sf"/>
</dbReference>
<dbReference type="InterPro" id="IPR007197">
    <property type="entry name" value="rSAM"/>
</dbReference>
<dbReference type="CDD" id="cd01335">
    <property type="entry name" value="Radical_SAM"/>
    <property type="match status" value="1"/>
</dbReference>
<dbReference type="PROSITE" id="PS51918">
    <property type="entry name" value="RADICAL_SAM"/>
    <property type="match status" value="1"/>
</dbReference>
<dbReference type="GO" id="GO:0006006">
    <property type="term" value="P:glucose metabolic process"/>
    <property type="evidence" value="ECO:0007669"/>
    <property type="project" value="UniProtKB-KW"/>
</dbReference>
<dbReference type="InterPro" id="IPR013785">
    <property type="entry name" value="Aldolase_TIM"/>
</dbReference>
<dbReference type="SFLD" id="SFLDS00029">
    <property type="entry name" value="Radical_SAM"/>
    <property type="match status" value="1"/>
</dbReference>
<dbReference type="RefSeq" id="WP_121241118.1">
    <property type="nucleotide sequence ID" value="NZ_BHVV01000006.1"/>
</dbReference>
<keyword evidence="2" id="KW-0119">Carbohydrate metabolism</keyword>
<keyword evidence="3 7" id="KW-0949">S-adenosyl-L-methionine</keyword>
<evidence type="ECO:0000256" key="7">
    <source>
        <dbReference type="PIRSR" id="PIRSR004869-50"/>
    </source>
</evidence>
<dbReference type="GO" id="GO:0051539">
    <property type="term" value="F:4 iron, 4 sulfur cluster binding"/>
    <property type="evidence" value="ECO:0007669"/>
    <property type="project" value="UniProtKB-KW"/>
</dbReference>